<gene>
    <name evidence="2" type="ORF">JI747_018785</name>
</gene>
<evidence type="ECO:0000256" key="1">
    <source>
        <dbReference type="SAM" id="SignalP"/>
    </source>
</evidence>
<evidence type="ECO:0000313" key="3">
    <source>
        <dbReference type="Proteomes" id="UP000618240"/>
    </source>
</evidence>
<feature type="chain" id="PRO_5046740215" evidence="1">
    <location>
        <begin position="19"/>
        <end position="185"/>
    </location>
</feature>
<keyword evidence="3" id="KW-1185">Reference proteome</keyword>
<dbReference type="RefSeq" id="WP_225690400.1">
    <property type="nucleotide sequence ID" value="NZ_JAERSE020000005.1"/>
</dbReference>
<proteinExistence type="predicted"/>
<evidence type="ECO:0000313" key="2">
    <source>
        <dbReference type="EMBL" id="MCA6069218.1"/>
    </source>
</evidence>
<reference evidence="2 3" key="1">
    <citation type="submission" date="2021-09" db="EMBL/GenBank/DDBJ databases">
        <title>Genome sequencing and assembly of Chryseobacterium sp. RG1.</title>
        <authorList>
            <person name="Chhetri G."/>
        </authorList>
    </citation>
    <scope>NUCLEOTIDE SEQUENCE [LARGE SCALE GENOMIC DNA]</scope>
    <source>
        <strain evidence="2 3">RG1</strain>
    </source>
</reference>
<comment type="caution">
    <text evidence="2">The sequence shown here is derived from an EMBL/GenBank/DDBJ whole genome shotgun (WGS) entry which is preliminary data.</text>
</comment>
<dbReference type="EMBL" id="JAERSE020000005">
    <property type="protein sequence ID" value="MCA6069218.1"/>
    <property type="molecule type" value="Genomic_DNA"/>
</dbReference>
<accession>A0ABS8A7C9</accession>
<feature type="signal peptide" evidence="1">
    <location>
        <begin position="1"/>
        <end position="18"/>
    </location>
</feature>
<sequence>MKIKFILFLVFYSYSVNAQVSFKVKQLAKPLDTISYAESSHIGIGGKSSKIYDYFRKVSKIAKNDELYYFAKNGSSALKLYSSQELFKRNDKRFLEIYQYYHDNPLIMKYQNGCIIEKESITVYLKNEVHSAKDIISLRDSLLQEKRRDLIKNQLTSIYVEGYRNLSQENLEFCLKEIERIDSGK</sequence>
<dbReference type="Proteomes" id="UP000618240">
    <property type="component" value="Unassembled WGS sequence"/>
</dbReference>
<keyword evidence="1" id="KW-0732">Signal</keyword>
<name>A0ABS8A7C9_9FLAO</name>
<organism evidence="2 3">
    <name type="scientific">Chryseobacterium tagetis</name>
    <dbReference type="NCBI Taxonomy" id="2801334"/>
    <lineage>
        <taxon>Bacteria</taxon>
        <taxon>Pseudomonadati</taxon>
        <taxon>Bacteroidota</taxon>
        <taxon>Flavobacteriia</taxon>
        <taxon>Flavobacteriales</taxon>
        <taxon>Weeksellaceae</taxon>
        <taxon>Chryseobacterium group</taxon>
        <taxon>Chryseobacterium</taxon>
    </lineage>
</organism>
<protein>
    <submittedName>
        <fullName evidence="2">Uncharacterized protein</fullName>
    </submittedName>
</protein>